<dbReference type="PANTHER" id="PTHR30087">
    <property type="entry name" value="INNER MEMBRANE PROTEIN"/>
    <property type="match status" value="1"/>
</dbReference>
<feature type="domain" description="DUF1722" evidence="1">
    <location>
        <begin position="189"/>
        <end position="302"/>
    </location>
</feature>
<dbReference type="InterPro" id="IPR013560">
    <property type="entry name" value="DUF1722"/>
</dbReference>
<reference evidence="3" key="1">
    <citation type="journal article" date="2009" name="Appl. Environ. Microbiol.">
        <title>Complete genome sequence of the chemolithoautotrophic marine magnetotactic coccus strain MC-1.</title>
        <authorList>
            <person name="Schubbe S."/>
            <person name="Williams T.J."/>
            <person name="Xie G."/>
            <person name="Kiss H.E."/>
            <person name="Brettin T.S."/>
            <person name="Martinez D."/>
            <person name="Ross C.A."/>
            <person name="Schuler D."/>
            <person name="Cox B.L."/>
            <person name="Nealson K.H."/>
            <person name="Bazylinski D.A."/>
        </authorList>
    </citation>
    <scope>NUCLEOTIDE SEQUENCE [LARGE SCALE GENOMIC DNA]</scope>
    <source>
        <strain evidence="3">ATCC BAA-1437 / JCM 17883 / MC-1</strain>
    </source>
</reference>
<dbReference type="InterPro" id="IPR017087">
    <property type="entry name" value="UCP037004"/>
</dbReference>
<gene>
    <name evidence="2" type="ordered locus">Mmc1_1933</name>
</gene>
<dbReference type="Proteomes" id="UP000002586">
    <property type="component" value="Chromosome"/>
</dbReference>
<name>A0L8Z8_MAGMM</name>
<dbReference type="OrthoDB" id="495783at2"/>
<dbReference type="eggNOG" id="COG1683">
    <property type="taxonomic scope" value="Bacteria"/>
</dbReference>
<evidence type="ECO:0000259" key="1">
    <source>
        <dbReference type="Pfam" id="PF08349"/>
    </source>
</evidence>
<dbReference type="Pfam" id="PF04463">
    <property type="entry name" value="2-thiour_desulf"/>
    <property type="match status" value="1"/>
</dbReference>
<dbReference type="HOGENOM" id="CLU_076318_0_0_5"/>
<dbReference type="PANTHER" id="PTHR30087:SF0">
    <property type="entry name" value="INNER MEMBRANE PROTEIN"/>
    <property type="match status" value="1"/>
</dbReference>
<evidence type="ECO:0000313" key="2">
    <source>
        <dbReference type="EMBL" id="ABK44441.1"/>
    </source>
</evidence>
<proteinExistence type="predicted"/>
<protein>
    <recommendedName>
        <fullName evidence="1">DUF1722 domain-containing protein</fullName>
    </recommendedName>
</protein>
<accession>A0L8Z8</accession>
<sequence>MIMIGVSQCLLGDEVRYDGGHKQDRYITHTLRDYFQITTLCPEVEAGLGIPREAMHLEGGEDQPKLVSVRTRRDLTQPLRQWSEHQAQALAGQRLCGFIFKSKSPSCGMQRVKLYNEHGVTISHKGVGLFAQAFIAQNPLVPVEEEGRLHDAPLRENFIERVFVYDRWLTLLARGGAAKDLVAFHAQHKFLIMAHDPVQMRQLGKLVSDAGNTVPLQAYGQGLMLALGKLATVKKQVDVLYHLMGFFKKQLSGDEKKELTDLFEQYHQQLIPLIVPITLVNHYVRKFKIDYLAQQWYLQPHPAELKLRNHV</sequence>
<dbReference type="Pfam" id="PF08349">
    <property type="entry name" value="DUF1722"/>
    <property type="match status" value="1"/>
</dbReference>
<dbReference type="eggNOG" id="COG3272">
    <property type="taxonomic scope" value="Bacteria"/>
</dbReference>
<dbReference type="EMBL" id="CP000471">
    <property type="protein sequence ID" value="ABK44441.1"/>
    <property type="molecule type" value="Genomic_DNA"/>
</dbReference>
<dbReference type="AlphaFoldDB" id="A0L8Z8"/>
<reference evidence="2 3" key="2">
    <citation type="journal article" date="2012" name="Int. J. Syst. Evol. Microbiol.">
        <title>Magnetococcus marinus gen. nov., sp. nov., a marine, magnetotactic bacterium that represents a novel lineage (Magnetococcaceae fam. nov.; Magnetococcales ord. nov.) at the base of the Alphaproteobacteria.</title>
        <authorList>
            <person name="Bazylinski D.A."/>
            <person name="Williams T.J."/>
            <person name="Lefevre C.T."/>
            <person name="Berg R.J."/>
            <person name="Zhang C.L."/>
            <person name="Bowser S.S."/>
            <person name="Dean A.J."/>
            <person name="Beveridge T.J."/>
        </authorList>
    </citation>
    <scope>NUCLEOTIDE SEQUENCE [LARGE SCALE GENOMIC DNA]</scope>
    <source>
        <strain evidence="3">ATCC BAA-1437 / JCM 17883 / MC-1</strain>
    </source>
</reference>
<dbReference type="STRING" id="156889.Mmc1_1933"/>
<organism evidence="2 3">
    <name type="scientific">Magnetococcus marinus (strain ATCC BAA-1437 / JCM 17883 / MC-1)</name>
    <dbReference type="NCBI Taxonomy" id="156889"/>
    <lineage>
        <taxon>Bacteria</taxon>
        <taxon>Pseudomonadati</taxon>
        <taxon>Pseudomonadota</taxon>
        <taxon>Magnetococcia</taxon>
        <taxon>Magnetococcales</taxon>
        <taxon>Magnetococcaceae</taxon>
        <taxon>Magnetococcus</taxon>
    </lineage>
</organism>
<keyword evidence="3" id="KW-1185">Reference proteome</keyword>
<evidence type="ECO:0000313" key="3">
    <source>
        <dbReference type="Proteomes" id="UP000002586"/>
    </source>
</evidence>
<dbReference type="InterPro" id="IPR007553">
    <property type="entry name" value="2-thiour_desulf"/>
</dbReference>
<dbReference type="RefSeq" id="WP_011713585.1">
    <property type="nucleotide sequence ID" value="NC_008576.1"/>
</dbReference>
<dbReference type="PIRSF" id="PIRSF037004">
    <property type="entry name" value="UCP037004"/>
    <property type="match status" value="1"/>
</dbReference>
<dbReference type="KEGG" id="mgm:Mmc1_1933"/>